<gene>
    <name evidence="2" type="primary">Acey_s0003.g1313</name>
    <name evidence="2" type="ORF">Y032_0003g1313</name>
</gene>
<dbReference type="EMBL" id="JARK01001339">
    <property type="protein sequence ID" value="EYC31931.1"/>
    <property type="molecule type" value="Genomic_DNA"/>
</dbReference>
<dbReference type="AlphaFoldDB" id="A0A016VX76"/>
<reference evidence="3" key="1">
    <citation type="journal article" date="2015" name="Nat. Genet.">
        <title>The genome and transcriptome of the zoonotic hookworm Ancylostoma ceylanicum identify infection-specific gene families.</title>
        <authorList>
            <person name="Schwarz E.M."/>
            <person name="Hu Y."/>
            <person name="Antoshechkin I."/>
            <person name="Miller M.M."/>
            <person name="Sternberg P.W."/>
            <person name="Aroian R.V."/>
        </authorList>
    </citation>
    <scope>NUCLEOTIDE SEQUENCE</scope>
    <source>
        <strain evidence="3">HY135</strain>
    </source>
</reference>
<organism evidence="2 3">
    <name type="scientific">Ancylostoma ceylanicum</name>
    <dbReference type="NCBI Taxonomy" id="53326"/>
    <lineage>
        <taxon>Eukaryota</taxon>
        <taxon>Metazoa</taxon>
        <taxon>Ecdysozoa</taxon>
        <taxon>Nematoda</taxon>
        <taxon>Chromadorea</taxon>
        <taxon>Rhabditida</taxon>
        <taxon>Rhabditina</taxon>
        <taxon>Rhabditomorpha</taxon>
        <taxon>Strongyloidea</taxon>
        <taxon>Ancylostomatidae</taxon>
        <taxon>Ancylostomatinae</taxon>
        <taxon>Ancylostoma</taxon>
    </lineage>
</organism>
<evidence type="ECO:0000256" key="1">
    <source>
        <dbReference type="SAM" id="MobiDB-lite"/>
    </source>
</evidence>
<name>A0A016VX76_9BILA</name>
<accession>A0A016VX76</accession>
<dbReference type="Proteomes" id="UP000024635">
    <property type="component" value="Unassembled WGS sequence"/>
</dbReference>
<protein>
    <submittedName>
        <fullName evidence="2">Uncharacterized protein</fullName>
    </submittedName>
</protein>
<feature type="region of interest" description="Disordered" evidence="1">
    <location>
        <begin position="14"/>
        <end position="36"/>
    </location>
</feature>
<evidence type="ECO:0000313" key="2">
    <source>
        <dbReference type="EMBL" id="EYC31931.1"/>
    </source>
</evidence>
<sequence>MVLHTLCDKKWGAESRKPVAHRSNKGESPCGDGRRPPVMDLSNFQEIVGSTWVNIDSDLPKGSPGFFLYNVKYNFLYNVKSGSPALAGRTDW</sequence>
<evidence type="ECO:0000313" key="3">
    <source>
        <dbReference type="Proteomes" id="UP000024635"/>
    </source>
</evidence>
<keyword evidence="3" id="KW-1185">Reference proteome</keyword>
<proteinExistence type="predicted"/>
<comment type="caution">
    <text evidence="2">The sequence shown here is derived from an EMBL/GenBank/DDBJ whole genome shotgun (WGS) entry which is preliminary data.</text>
</comment>